<organism evidence="6 8">
    <name type="scientific">Adineta steineri</name>
    <dbReference type="NCBI Taxonomy" id="433720"/>
    <lineage>
        <taxon>Eukaryota</taxon>
        <taxon>Metazoa</taxon>
        <taxon>Spiralia</taxon>
        <taxon>Gnathifera</taxon>
        <taxon>Rotifera</taxon>
        <taxon>Eurotatoria</taxon>
        <taxon>Bdelloidea</taxon>
        <taxon>Adinetida</taxon>
        <taxon>Adinetidae</taxon>
        <taxon>Adineta</taxon>
    </lineage>
</organism>
<evidence type="ECO:0000313" key="7">
    <source>
        <dbReference type="EMBL" id="CAF4166143.1"/>
    </source>
</evidence>
<keyword evidence="1" id="KW-0812">Transmembrane</keyword>
<feature type="transmembrane region" description="Helical" evidence="1">
    <location>
        <begin position="93"/>
        <end position="118"/>
    </location>
</feature>
<dbReference type="Proteomes" id="UP000663844">
    <property type="component" value="Unassembled WGS sequence"/>
</dbReference>
<dbReference type="AlphaFoldDB" id="A0A819U2Z9"/>
<evidence type="ECO:0000313" key="5">
    <source>
        <dbReference type="EMBL" id="CAF3733465.1"/>
    </source>
</evidence>
<keyword evidence="1" id="KW-1133">Transmembrane helix</keyword>
<evidence type="ECO:0000256" key="1">
    <source>
        <dbReference type="SAM" id="Phobius"/>
    </source>
</evidence>
<evidence type="ECO:0000313" key="2">
    <source>
        <dbReference type="EMBL" id="CAF0740078.1"/>
    </source>
</evidence>
<comment type="caution">
    <text evidence="6">The sequence shown here is derived from an EMBL/GenBank/DDBJ whole genome shotgun (WGS) entry which is preliminary data.</text>
</comment>
<dbReference type="EMBL" id="CAJOAY010000779">
    <property type="protein sequence ID" value="CAF3733465.1"/>
    <property type="molecule type" value="Genomic_DNA"/>
</dbReference>
<feature type="transmembrane region" description="Helical" evidence="1">
    <location>
        <begin position="58"/>
        <end position="81"/>
    </location>
</feature>
<dbReference type="Proteomes" id="UP000663868">
    <property type="component" value="Unassembled WGS sequence"/>
</dbReference>
<evidence type="ECO:0000313" key="4">
    <source>
        <dbReference type="EMBL" id="CAF1494125.1"/>
    </source>
</evidence>
<evidence type="ECO:0000313" key="8">
    <source>
        <dbReference type="Proteomes" id="UP000663868"/>
    </source>
</evidence>
<protein>
    <submittedName>
        <fullName evidence="6">Uncharacterized protein</fullName>
    </submittedName>
</protein>
<evidence type="ECO:0000313" key="3">
    <source>
        <dbReference type="EMBL" id="CAF0771076.1"/>
    </source>
</evidence>
<dbReference type="EMBL" id="CAJOAZ010007591">
    <property type="protein sequence ID" value="CAF4166143.1"/>
    <property type="molecule type" value="Genomic_DNA"/>
</dbReference>
<dbReference type="EMBL" id="CAJNON010000011">
    <property type="protein sequence ID" value="CAF0771076.1"/>
    <property type="molecule type" value="Genomic_DNA"/>
</dbReference>
<gene>
    <name evidence="4" type="ORF">IZO911_LOCUS44650</name>
    <name evidence="2" type="ORF">JYZ213_LOCUS1817</name>
    <name evidence="6" type="ORF">KXQ929_LOCUS33453</name>
    <name evidence="5" type="ORF">OKA104_LOCUS14642</name>
    <name evidence="7" type="ORF">OXD698_LOCUS38894</name>
    <name evidence="3" type="ORF">VCS650_LOCUS2376</name>
</gene>
<accession>A0A819U2Z9</accession>
<dbReference type="Proteomes" id="UP000663881">
    <property type="component" value="Unassembled WGS sequence"/>
</dbReference>
<sequence>MISIPPNPNSISVSMIQTGCLAAEFDSTYPVHLNGIISQYEFQESINKINRTVSSSKSFLITCWIIFGVTLTAGTLCYVIGGATAAFSLGPAFFILMGLGTLLTIVGSVLIPIAICVVTPKRIARMRQAVAEESAKYSSRSSIPCSWRLDTSRNWGGPYGNQNGNQLAYNLIIDIGRSLPVETDNRIHYSSKVAPAPMSVSEQQDNYAPPAYSIPVSTVCSQCNALRQDLSAKFCSTCGHSFNRY</sequence>
<proteinExistence type="predicted"/>
<evidence type="ECO:0000313" key="6">
    <source>
        <dbReference type="EMBL" id="CAF4082730.1"/>
    </source>
</evidence>
<dbReference type="Proteomes" id="UP000663891">
    <property type="component" value="Unassembled WGS sequence"/>
</dbReference>
<dbReference type="EMBL" id="CAJOBB010004292">
    <property type="protein sequence ID" value="CAF4082730.1"/>
    <property type="molecule type" value="Genomic_DNA"/>
</dbReference>
<dbReference type="EMBL" id="CAJNOG010000008">
    <property type="protein sequence ID" value="CAF0740078.1"/>
    <property type="molecule type" value="Genomic_DNA"/>
</dbReference>
<dbReference type="Proteomes" id="UP000663860">
    <property type="component" value="Unassembled WGS sequence"/>
</dbReference>
<keyword evidence="1" id="KW-0472">Membrane</keyword>
<reference evidence="6" key="1">
    <citation type="submission" date="2021-02" db="EMBL/GenBank/DDBJ databases">
        <authorList>
            <person name="Nowell W R."/>
        </authorList>
    </citation>
    <scope>NUCLEOTIDE SEQUENCE</scope>
</reference>
<name>A0A819U2Z9_9BILA</name>
<dbReference type="EMBL" id="CAJNOE010002853">
    <property type="protein sequence ID" value="CAF1494125.1"/>
    <property type="molecule type" value="Genomic_DNA"/>
</dbReference>
<dbReference type="Proteomes" id="UP000663845">
    <property type="component" value="Unassembled WGS sequence"/>
</dbReference>
<dbReference type="OrthoDB" id="10025090at2759"/>